<dbReference type="InterPro" id="IPR011053">
    <property type="entry name" value="Single_hybrid_motif"/>
</dbReference>
<dbReference type="EMBL" id="BMDP01000001">
    <property type="protein sequence ID" value="GGI53838.1"/>
    <property type="molecule type" value="Genomic_DNA"/>
</dbReference>
<gene>
    <name evidence="7" type="ORF">GCM10011430_10120</name>
</gene>
<feature type="domain" description="Lipoyl-binding" evidence="6">
    <location>
        <begin position="2"/>
        <end position="77"/>
    </location>
</feature>
<dbReference type="PANTHER" id="PTHR43178:SF5">
    <property type="entry name" value="LIPOAMIDE ACYLTRANSFERASE COMPONENT OF BRANCHED-CHAIN ALPHA-KETO ACID DEHYDROGENASE COMPLEX, MITOCHONDRIAL"/>
    <property type="match status" value="1"/>
</dbReference>
<dbReference type="InterPro" id="IPR003016">
    <property type="entry name" value="2-oxoA_DH_lipoyl-BS"/>
</dbReference>
<dbReference type="CDD" id="cd06849">
    <property type="entry name" value="lipoyl_domain"/>
    <property type="match status" value="1"/>
</dbReference>
<keyword evidence="4" id="KW-0450">Lipoyl</keyword>
<dbReference type="RefSeq" id="WP_188419853.1">
    <property type="nucleotide sequence ID" value="NZ_BMDP01000001.1"/>
</dbReference>
<comment type="caution">
    <text evidence="7">The sequence shown here is derived from an EMBL/GenBank/DDBJ whole genome shotgun (WGS) entry which is preliminary data.</text>
</comment>
<proteinExistence type="predicted"/>
<dbReference type="Gene3D" id="2.40.50.100">
    <property type="match status" value="1"/>
</dbReference>
<dbReference type="InterPro" id="IPR000089">
    <property type="entry name" value="Biotin_lipoyl"/>
</dbReference>
<evidence type="ECO:0000256" key="4">
    <source>
        <dbReference type="ARBA" id="ARBA00022823"/>
    </source>
</evidence>
<sequence length="80" mass="8532">MLIEVKVPELTEGVTEATLLGWNKKKGDRVAEGENLTDLETTKVVVEVVAPAAGTLVEILKEEGNEVGEGDVIARIETDA</sequence>
<evidence type="ECO:0000256" key="5">
    <source>
        <dbReference type="ARBA" id="ARBA00023315"/>
    </source>
</evidence>
<reference evidence="7" key="1">
    <citation type="journal article" date="2014" name="Int. J. Syst. Evol. Microbiol.">
        <title>Complete genome sequence of Corynebacterium casei LMG S-19264T (=DSM 44701T), isolated from a smear-ripened cheese.</title>
        <authorList>
            <consortium name="US DOE Joint Genome Institute (JGI-PGF)"/>
            <person name="Walter F."/>
            <person name="Albersmeier A."/>
            <person name="Kalinowski J."/>
            <person name="Ruckert C."/>
        </authorList>
    </citation>
    <scope>NUCLEOTIDE SEQUENCE</scope>
    <source>
        <strain evidence="7">CCM 7664</strain>
    </source>
</reference>
<dbReference type="SUPFAM" id="SSF51230">
    <property type="entry name" value="Single hybrid motif"/>
    <property type="match status" value="1"/>
</dbReference>
<dbReference type="Pfam" id="PF00364">
    <property type="entry name" value="Biotin_lipoyl"/>
    <property type="match status" value="1"/>
</dbReference>
<reference evidence="7" key="2">
    <citation type="submission" date="2020-09" db="EMBL/GenBank/DDBJ databases">
        <authorList>
            <person name="Sun Q."/>
            <person name="Sedlacek I."/>
        </authorList>
    </citation>
    <scope>NUCLEOTIDE SEQUENCE</scope>
    <source>
        <strain evidence="7">CCM 7664</strain>
    </source>
</reference>
<dbReference type="PROSITE" id="PS50968">
    <property type="entry name" value="BIOTINYL_LIPOYL"/>
    <property type="match status" value="1"/>
</dbReference>
<keyword evidence="5" id="KW-0012">Acyltransferase</keyword>
<dbReference type="GO" id="GO:0016407">
    <property type="term" value="F:acetyltransferase activity"/>
    <property type="evidence" value="ECO:0007669"/>
    <property type="project" value="TreeGrafter"/>
</dbReference>
<dbReference type="InterPro" id="IPR050743">
    <property type="entry name" value="2-oxoacid_DH_E2_comp"/>
</dbReference>
<dbReference type="GO" id="GO:0031405">
    <property type="term" value="F:lipoic acid binding"/>
    <property type="evidence" value="ECO:0007669"/>
    <property type="project" value="TreeGrafter"/>
</dbReference>
<evidence type="ECO:0000256" key="2">
    <source>
        <dbReference type="ARBA" id="ARBA00011484"/>
    </source>
</evidence>
<organism evidence="7 8">
    <name type="scientific">Oxalicibacterium solurbis</name>
    <dbReference type="NCBI Taxonomy" id="69280"/>
    <lineage>
        <taxon>Bacteria</taxon>
        <taxon>Pseudomonadati</taxon>
        <taxon>Pseudomonadota</taxon>
        <taxon>Betaproteobacteria</taxon>
        <taxon>Burkholderiales</taxon>
        <taxon>Oxalobacteraceae</taxon>
        <taxon>Oxalicibacterium</taxon>
    </lineage>
</organism>
<dbReference type="AlphaFoldDB" id="A0A8J3F8R9"/>
<accession>A0A8J3F8R9</accession>
<dbReference type="PROSITE" id="PS00189">
    <property type="entry name" value="LIPOYL"/>
    <property type="match status" value="1"/>
</dbReference>
<dbReference type="GO" id="GO:0005737">
    <property type="term" value="C:cytoplasm"/>
    <property type="evidence" value="ECO:0007669"/>
    <property type="project" value="TreeGrafter"/>
</dbReference>
<dbReference type="PANTHER" id="PTHR43178">
    <property type="entry name" value="DIHYDROLIPOAMIDE ACETYLTRANSFERASE COMPONENT OF PYRUVATE DEHYDROGENASE COMPLEX"/>
    <property type="match status" value="1"/>
</dbReference>
<evidence type="ECO:0000313" key="8">
    <source>
        <dbReference type="Proteomes" id="UP000627205"/>
    </source>
</evidence>
<keyword evidence="3" id="KW-0808">Transferase</keyword>
<keyword evidence="8" id="KW-1185">Reference proteome</keyword>
<evidence type="ECO:0000256" key="3">
    <source>
        <dbReference type="ARBA" id="ARBA00022679"/>
    </source>
</evidence>
<evidence type="ECO:0000313" key="7">
    <source>
        <dbReference type="EMBL" id="GGI53838.1"/>
    </source>
</evidence>
<evidence type="ECO:0000256" key="1">
    <source>
        <dbReference type="ARBA" id="ARBA00001938"/>
    </source>
</evidence>
<dbReference type="Proteomes" id="UP000627205">
    <property type="component" value="Unassembled WGS sequence"/>
</dbReference>
<name>A0A8J3F8R9_9BURK</name>
<evidence type="ECO:0000259" key="6">
    <source>
        <dbReference type="PROSITE" id="PS50968"/>
    </source>
</evidence>
<comment type="cofactor">
    <cofactor evidence="1">
        <name>(R)-lipoate</name>
        <dbReference type="ChEBI" id="CHEBI:83088"/>
    </cofactor>
</comment>
<protein>
    <recommendedName>
        <fullName evidence="6">Lipoyl-binding domain-containing protein</fullName>
    </recommendedName>
</protein>
<comment type="subunit">
    <text evidence="2">Forms a 24-polypeptide structural core with octahedral symmetry.</text>
</comment>